<reference evidence="1 2" key="1">
    <citation type="journal article" date="2021" name="Hortic Res">
        <title>Chromosome-scale assembly of the Dendrobium chrysotoxum genome enhances the understanding of orchid evolution.</title>
        <authorList>
            <person name="Zhang Y."/>
            <person name="Zhang G.Q."/>
            <person name="Zhang D."/>
            <person name="Liu X.D."/>
            <person name="Xu X.Y."/>
            <person name="Sun W.H."/>
            <person name="Yu X."/>
            <person name="Zhu X."/>
            <person name="Wang Z.W."/>
            <person name="Zhao X."/>
            <person name="Zhong W.Y."/>
            <person name="Chen H."/>
            <person name="Yin W.L."/>
            <person name="Huang T."/>
            <person name="Niu S.C."/>
            <person name="Liu Z.J."/>
        </authorList>
    </citation>
    <scope>NUCLEOTIDE SEQUENCE [LARGE SCALE GENOMIC DNA]</scope>
    <source>
        <strain evidence="1">Lindl</strain>
    </source>
</reference>
<proteinExistence type="predicted"/>
<dbReference type="Proteomes" id="UP000775213">
    <property type="component" value="Unassembled WGS sequence"/>
</dbReference>
<dbReference type="EMBL" id="JAGFBR010000011">
    <property type="protein sequence ID" value="KAH0459670.1"/>
    <property type="molecule type" value="Genomic_DNA"/>
</dbReference>
<dbReference type="PANTHER" id="PTHR33052">
    <property type="entry name" value="DUF4228 DOMAIN PROTEIN-RELATED"/>
    <property type="match status" value="1"/>
</dbReference>
<keyword evidence="2" id="KW-1185">Reference proteome</keyword>
<gene>
    <name evidence="1" type="ORF">IEQ34_012484</name>
</gene>
<dbReference type="AlphaFoldDB" id="A0AAV7GUA8"/>
<accession>A0AAV7GUA8</accession>
<dbReference type="InterPro" id="IPR025322">
    <property type="entry name" value="PADRE_dom"/>
</dbReference>
<evidence type="ECO:0000313" key="1">
    <source>
        <dbReference type="EMBL" id="KAH0459670.1"/>
    </source>
</evidence>
<evidence type="ECO:0000313" key="2">
    <source>
        <dbReference type="Proteomes" id="UP000775213"/>
    </source>
</evidence>
<name>A0AAV7GUA8_DENCH</name>
<organism evidence="1 2">
    <name type="scientific">Dendrobium chrysotoxum</name>
    <name type="common">Orchid</name>
    <dbReference type="NCBI Taxonomy" id="161865"/>
    <lineage>
        <taxon>Eukaryota</taxon>
        <taxon>Viridiplantae</taxon>
        <taxon>Streptophyta</taxon>
        <taxon>Embryophyta</taxon>
        <taxon>Tracheophyta</taxon>
        <taxon>Spermatophyta</taxon>
        <taxon>Magnoliopsida</taxon>
        <taxon>Liliopsida</taxon>
        <taxon>Asparagales</taxon>
        <taxon>Orchidaceae</taxon>
        <taxon>Epidendroideae</taxon>
        <taxon>Malaxideae</taxon>
        <taxon>Dendrobiinae</taxon>
        <taxon>Dendrobium</taxon>
    </lineage>
</organism>
<comment type="caution">
    <text evidence="1">The sequence shown here is derived from an EMBL/GenBank/DDBJ whole genome shotgun (WGS) entry which is preliminary data.</text>
</comment>
<protein>
    <submittedName>
        <fullName evidence="1">Uncharacterized protein</fullName>
    </submittedName>
</protein>
<dbReference type="Pfam" id="PF14009">
    <property type="entry name" value="PADRE"/>
    <property type="match status" value="1"/>
</dbReference>
<sequence length="167" mass="18209">MGSCFSSSSFVKAIANPPLTAKVIDFDGGLIEYSETVKAAHVLGRNLNSFFLCNAENLFYDHLIKALESNHLVELGKLYFVLPAKKLNFPLTAADMAALAVRASAAFTAAAYVEVLPFMGVVDVQSCNRFNEVRVGGWKSGWAAFSNGEMKQSSSWTRLSSIEEEVE</sequence>